<proteinExistence type="predicted"/>
<organism evidence="2 4">
    <name type="scientific">Lysinibacillus sphaericus</name>
    <name type="common">Bacillus sphaericus</name>
    <dbReference type="NCBI Taxonomy" id="1421"/>
    <lineage>
        <taxon>Bacteria</taxon>
        <taxon>Bacillati</taxon>
        <taxon>Bacillota</taxon>
        <taxon>Bacilli</taxon>
        <taxon>Bacillales</taxon>
        <taxon>Bacillaceae</taxon>
        <taxon>Lysinibacillus</taxon>
    </lineage>
</organism>
<dbReference type="EMBL" id="UFSZ01000001">
    <property type="protein sequence ID" value="SUV17425.1"/>
    <property type="molecule type" value="Genomic_DNA"/>
</dbReference>
<evidence type="ECO:0000313" key="4">
    <source>
        <dbReference type="Proteomes" id="UP000238825"/>
    </source>
</evidence>
<evidence type="ECO:0000313" key="5">
    <source>
        <dbReference type="Proteomes" id="UP000255295"/>
    </source>
</evidence>
<keyword evidence="1" id="KW-0812">Transmembrane</keyword>
<gene>
    <name evidence="2" type="ORF">LS41612_10985</name>
    <name evidence="3" type="ORF">NCTC10338_02528</name>
</gene>
<keyword evidence="1" id="KW-1133">Transmembrane helix</keyword>
<evidence type="ECO:0000256" key="1">
    <source>
        <dbReference type="SAM" id="Phobius"/>
    </source>
</evidence>
<dbReference type="AlphaFoldDB" id="A0A2S0K086"/>
<dbReference type="EMBL" id="CP019980">
    <property type="protein sequence ID" value="AVK96756.1"/>
    <property type="molecule type" value="Genomic_DNA"/>
</dbReference>
<dbReference type="Proteomes" id="UP000238825">
    <property type="component" value="Chromosome"/>
</dbReference>
<dbReference type="RefSeq" id="WP_024364072.1">
    <property type="nucleotide sequence ID" value="NZ_BJNS01000044.1"/>
</dbReference>
<reference evidence="3 5" key="2">
    <citation type="submission" date="2018-06" db="EMBL/GenBank/DDBJ databases">
        <authorList>
            <consortium name="Pathogen Informatics"/>
            <person name="Doyle S."/>
        </authorList>
    </citation>
    <scope>NUCLEOTIDE SEQUENCE [LARGE SCALE GENOMIC DNA]</scope>
    <source>
        <strain evidence="3 5">NCTC10338</strain>
    </source>
</reference>
<sequence>MDIEKKLKIRNFISVALIVFMTFSYIRLVLRDGITQVGFLYTAMYVLSVGITIFSWFYQWRTNQIIKRSQSHI</sequence>
<protein>
    <submittedName>
        <fullName evidence="2">Uncharacterized protein</fullName>
    </submittedName>
</protein>
<evidence type="ECO:0000313" key="2">
    <source>
        <dbReference type="EMBL" id="AVK96756.1"/>
    </source>
</evidence>
<feature type="transmembrane region" description="Helical" evidence="1">
    <location>
        <begin position="36"/>
        <end position="58"/>
    </location>
</feature>
<keyword evidence="1" id="KW-0472">Membrane</keyword>
<accession>A0A2S0K086</accession>
<evidence type="ECO:0000313" key="3">
    <source>
        <dbReference type="EMBL" id="SUV17425.1"/>
    </source>
</evidence>
<name>A0A2S0K086_LYSSH</name>
<reference evidence="2 4" key="1">
    <citation type="submission" date="2017-03" db="EMBL/GenBank/DDBJ databases">
        <title>The whole genome sequencing and assembly of Lysinibacillus sphaericus DSM 28T strain.</title>
        <authorList>
            <person name="Lee Y.-J."/>
            <person name="Yi H."/>
            <person name="Bahn Y.-S."/>
            <person name="Kim J.F."/>
            <person name="Lee D.-W."/>
        </authorList>
    </citation>
    <scope>NUCLEOTIDE SEQUENCE [LARGE SCALE GENOMIC DNA]</scope>
    <source>
        <strain evidence="2 4">DSM 28</strain>
    </source>
</reference>
<feature type="transmembrane region" description="Helical" evidence="1">
    <location>
        <begin position="12"/>
        <end position="30"/>
    </location>
</feature>
<dbReference type="Proteomes" id="UP000255295">
    <property type="component" value="Unassembled WGS sequence"/>
</dbReference>
<dbReference type="GeneID" id="48276724"/>